<dbReference type="PANTHER" id="PTHR30537">
    <property type="entry name" value="HTH-TYPE TRANSCRIPTIONAL REGULATOR"/>
    <property type="match status" value="1"/>
</dbReference>
<dbReference type="SUPFAM" id="SSF46785">
    <property type="entry name" value="Winged helix' DNA-binding domain"/>
    <property type="match status" value="1"/>
</dbReference>
<evidence type="ECO:0000259" key="5">
    <source>
        <dbReference type="PROSITE" id="PS50931"/>
    </source>
</evidence>
<keyword evidence="3" id="KW-0238">DNA-binding</keyword>
<protein>
    <submittedName>
        <fullName evidence="6">LysR family transcriptional regulator</fullName>
    </submittedName>
</protein>
<dbReference type="InterPro" id="IPR036390">
    <property type="entry name" value="WH_DNA-bd_sf"/>
</dbReference>
<dbReference type="Gene3D" id="3.40.190.10">
    <property type="entry name" value="Periplasmic binding protein-like II"/>
    <property type="match status" value="2"/>
</dbReference>
<dbReference type="GO" id="GO:0006351">
    <property type="term" value="P:DNA-templated transcription"/>
    <property type="evidence" value="ECO:0007669"/>
    <property type="project" value="TreeGrafter"/>
</dbReference>
<dbReference type="InterPro" id="IPR000847">
    <property type="entry name" value="LysR_HTH_N"/>
</dbReference>
<evidence type="ECO:0000256" key="1">
    <source>
        <dbReference type="ARBA" id="ARBA00009437"/>
    </source>
</evidence>
<proteinExistence type="inferred from homology"/>
<dbReference type="EMBL" id="JAJGNA010000050">
    <property type="protein sequence ID" value="MCC4310613.1"/>
    <property type="molecule type" value="Genomic_DNA"/>
</dbReference>
<dbReference type="SUPFAM" id="SSF53850">
    <property type="entry name" value="Periplasmic binding protein-like II"/>
    <property type="match status" value="1"/>
</dbReference>
<keyword evidence="2" id="KW-0805">Transcription regulation</keyword>
<sequence>MKASRRKLPPLNALRAFEVSGRRLSFRAAAEELGVTQGAVAQQVRALEEHLGQALFQRLSRGLALTPSGAAYLTDVTRAFDTLGDATGRLLERPDTVTISVTPTFAAKLLIPRLAELNAALPDVELRTVATEALSDFERDQVDIAVRLTRPPFPSGLDAELLFHQELVAVASPHLIKALPLPLSSEALRALPLLHDAQDHWPVFLSTDRTLPGAAFNQTTLALDAALAGQGVALACRAFVAGDLEAGRLVQVTDKTVIKEPSYFLARKRSSLPLAPRDAVWDWCLARLSLGID</sequence>
<dbReference type="PROSITE" id="PS50931">
    <property type="entry name" value="HTH_LYSR"/>
    <property type="match status" value="1"/>
</dbReference>
<evidence type="ECO:0000256" key="4">
    <source>
        <dbReference type="ARBA" id="ARBA00023163"/>
    </source>
</evidence>
<feature type="domain" description="HTH lysR-type" evidence="5">
    <location>
        <begin position="9"/>
        <end position="66"/>
    </location>
</feature>
<evidence type="ECO:0000313" key="7">
    <source>
        <dbReference type="Proteomes" id="UP001108027"/>
    </source>
</evidence>
<dbReference type="Gene3D" id="1.10.10.10">
    <property type="entry name" value="Winged helix-like DNA-binding domain superfamily/Winged helix DNA-binding domain"/>
    <property type="match status" value="1"/>
</dbReference>
<reference evidence="6" key="1">
    <citation type="submission" date="2021-10" db="EMBL/GenBank/DDBJ databases">
        <title>The diversity and Nitrogen Metabolism of Culturable Nitrate-Utilizing Bacteria Within the Oxygen Minimum Zone of the Changjiang (Yangtze River)Estuary.</title>
        <authorList>
            <person name="Zhang D."/>
            <person name="Zheng J."/>
            <person name="Liu S."/>
            <person name="He W."/>
        </authorList>
    </citation>
    <scope>NUCLEOTIDE SEQUENCE</scope>
    <source>
        <strain evidence="6">FXH-223</strain>
    </source>
</reference>
<comment type="caution">
    <text evidence="6">The sequence shown here is derived from an EMBL/GenBank/DDBJ whole genome shotgun (WGS) entry which is preliminary data.</text>
</comment>
<dbReference type="Proteomes" id="UP001108027">
    <property type="component" value="Unassembled WGS sequence"/>
</dbReference>
<name>A0A9Q3URU3_9GAMM</name>
<dbReference type="GO" id="GO:0043565">
    <property type="term" value="F:sequence-specific DNA binding"/>
    <property type="evidence" value="ECO:0007669"/>
    <property type="project" value="TreeGrafter"/>
</dbReference>
<dbReference type="Pfam" id="PF03466">
    <property type="entry name" value="LysR_substrate"/>
    <property type="match status" value="1"/>
</dbReference>
<dbReference type="AlphaFoldDB" id="A0A9Q3URU3"/>
<dbReference type="InterPro" id="IPR036388">
    <property type="entry name" value="WH-like_DNA-bd_sf"/>
</dbReference>
<keyword evidence="4" id="KW-0804">Transcription</keyword>
<organism evidence="6 7">
    <name type="scientific">Alloalcanivorax marinus</name>
    <dbReference type="NCBI Taxonomy" id="1177169"/>
    <lineage>
        <taxon>Bacteria</taxon>
        <taxon>Pseudomonadati</taxon>
        <taxon>Pseudomonadota</taxon>
        <taxon>Gammaproteobacteria</taxon>
        <taxon>Oceanospirillales</taxon>
        <taxon>Alcanivoracaceae</taxon>
        <taxon>Alloalcanivorax</taxon>
    </lineage>
</organism>
<keyword evidence="7" id="KW-1185">Reference proteome</keyword>
<dbReference type="RefSeq" id="WP_228235333.1">
    <property type="nucleotide sequence ID" value="NZ_ARXL01000039.1"/>
</dbReference>
<evidence type="ECO:0000313" key="6">
    <source>
        <dbReference type="EMBL" id="MCC4310613.1"/>
    </source>
</evidence>
<dbReference type="GO" id="GO:0003700">
    <property type="term" value="F:DNA-binding transcription factor activity"/>
    <property type="evidence" value="ECO:0007669"/>
    <property type="project" value="InterPro"/>
</dbReference>
<dbReference type="PANTHER" id="PTHR30537:SF26">
    <property type="entry name" value="GLYCINE CLEAVAGE SYSTEM TRANSCRIPTIONAL ACTIVATOR"/>
    <property type="match status" value="1"/>
</dbReference>
<comment type="similarity">
    <text evidence="1">Belongs to the LysR transcriptional regulatory family.</text>
</comment>
<dbReference type="Pfam" id="PF00126">
    <property type="entry name" value="HTH_1"/>
    <property type="match status" value="1"/>
</dbReference>
<dbReference type="CDD" id="cd08432">
    <property type="entry name" value="PBP2_GcdR_TrpI_HvrB_AmpR_like"/>
    <property type="match status" value="1"/>
</dbReference>
<gene>
    <name evidence="6" type="ORF">LL252_18780</name>
</gene>
<accession>A0A9Q3URU3</accession>
<dbReference type="PRINTS" id="PR00039">
    <property type="entry name" value="HTHLYSR"/>
</dbReference>
<dbReference type="InterPro" id="IPR005119">
    <property type="entry name" value="LysR_subst-bd"/>
</dbReference>
<evidence type="ECO:0000256" key="3">
    <source>
        <dbReference type="ARBA" id="ARBA00023125"/>
    </source>
</evidence>
<dbReference type="InterPro" id="IPR058163">
    <property type="entry name" value="LysR-type_TF_proteobact-type"/>
</dbReference>
<evidence type="ECO:0000256" key="2">
    <source>
        <dbReference type="ARBA" id="ARBA00023015"/>
    </source>
</evidence>